<feature type="non-terminal residue" evidence="2">
    <location>
        <position position="303"/>
    </location>
</feature>
<feature type="compositionally biased region" description="Basic and acidic residues" evidence="1">
    <location>
        <begin position="51"/>
        <end position="60"/>
    </location>
</feature>
<sequence>SAVNEDQACCEVVVARRRPMSYSPPSTPSRTPSAKRRSSLPNGEGPGLRLDYSKLGEVHTPDPAVKTQHQRTETLSCPSAGQRGVCVPLLGPVRRSRRLRGGRGGLPPAAAPHRLPAAGRHRGPAPSRRAAPHRAGGGAGREQPLPPGKRPGPSPGPDTGRLAARGRGDARVPQQHAASAALLQREEDRAREPGGRSCGERLQRDGCPDREGKASVQRHGRLHSPRRCLPAGKAVRGQRRRQQVRPLATFSTSPWDESLVSGLHHRAAGCRLCAQGHHHQKQRDPSHVLGVHARVRTAAASVP</sequence>
<feature type="compositionally biased region" description="Basic residues" evidence="1">
    <location>
        <begin position="216"/>
        <end position="226"/>
    </location>
</feature>
<feature type="non-terminal residue" evidence="2">
    <location>
        <position position="1"/>
    </location>
</feature>
<reference evidence="2" key="2">
    <citation type="submission" date="2004-02" db="EMBL/GenBank/DDBJ databases">
        <authorList>
            <consortium name="Genoscope"/>
            <consortium name="Whitehead Institute Centre for Genome Research"/>
        </authorList>
    </citation>
    <scope>NUCLEOTIDE SEQUENCE</scope>
</reference>
<name>Q4THD0_TETNG</name>
<dbReference type="AlphaFoldDB" id="Q4THD0"/>
<accession>Q4THD0</accession>
<evidence type="ECO:0000313" key="2">
    <source>
        <dbReference type="EMBL" id="CAF87702.1"/>
    </source>
</evidence>
<feature type="compositionally biased region" description="Basic and acidic residues" evidence="1">
    <location>
        <begin position="184"/>
        <end position="213"/>
    </location>
</feature>
<gene>
    <name evidence="2" type="ORF">GSTENG00000620001</name>
</gene>
<reference evidence="2" key="1">
    <citation type="journal article" date="2004" name="Nature">
        <title>Genome duplication in the teleost fish Tetraodon nigroviridis reveals the early vertebrate proto-karyotype.</title>
        <authorList>
            <person name="Jaillon O."/>
            <person name="Aury J.-M."/>
            <person name="Brunet F."/>
            <person name="Petit J.-L."/>
            <person name="Stange-Thomann N."/>
            <person name="Mauceli E."/>
            <person name="Bouneau L."/>
            <person name="Fischer C."/>
            <person name="Ozouf-Costaz C."/>
            <person name="Bernot A."/>
            <person name="Nicaud S."/>
            <person name="Jaffe D."/>
            <person name="Fisher S."/>
            <person name="Lutfalla G."/>
            <person name="Dossat C."/>
            <person name="Segurens B."/>
            <person name="Dasilva C."/>
            <person name="Salanoubat M."/>
            <person name="Levy M."/>
            <person name="Boudet N."/>
            <person name="Castellano S."/>
            <person name="Anthouard V."/>
            <person name="Jubin C."/>
            <person name="Castelli V."/>
            <person name="Katinka M."/>
            <person name="Vacherie B."/>
            <person name="Biemont C."/>
            <person name="Skalli Z."/>
            <person name="Cattolico L."/>
            <person name="Poulain J."/>
            <person name="De Berardinis V."/>
            <person name="Cruaud C."/>
            <person name="Duprat S."/>
            <person name="Brottier P."/>
            <person name="Coutanceau J.-P."/>
            <person name="Gouzy J."/>
            <person name="Parra G."/>
            <person name="Lardier G."/>
            <person name="Chapple C."/>
            <person name="McKernan K.J."/>
            <person name="McEwan P."/>
            <person name="Bosak S."/>
            <person name="Kellis M."/>
            <person name="Volff J.-N."/>
            <person name="Guigo R."/>
            <person name="Zody M.C."/>
            <person name="Mesirov J."/>
            <person name="Lindblad-Toh K."/>
            <person name="Birren B."/>
            <person name="Nusbaum C."/>
            <person name="Kahn D."/>
            <person name="Robinson-Rechavi M."/>
            <person name="Laudet V."/>
            <person name="Schachter V."/>
            <person name="Quetier F."/>
            <person name="Saurin W."/>
            <person name="Scarpelli C."/>
            <person name="Wincker P."/>
            <person name="Lander E.S."/>
            <person name="Weissenbach J."/>
            <person name="Roest Crollius H."/>
        </authorList>
    </citation>
    <scope>NUCLEOTIDE SEQUENCE [LARGE SCALE GENOMIC DNA]</scope>
</reference>
<feature type="compositionally biased region" description="Low complexity" evidence="1">
    <location>
        <begin position="106"/>
        <end position="129"/>
    </location>
</feature>
<feature type="compositionally biased region" description="Low complexity" evidence="1">
    <location>
        <begin position="20"/>
        <end position="32"/>
    </location>
</feature>
<proteinExistence type="predicted"/>
<feature type="region of interest" description="Disordered" evidence="1">
    <location>
        <begin position="15"/>
        <end position="246"/>
    </location>
</feature>
<dbReference type="KEGG" id="tng:GSTEN00000620G001"/>
<dbReference type="EMBL" id="CAAE01003031">
    <property type="protein sequence ID" value="CAF87702.1"/>
    <property type="molecule type" value="Genomic_DNA"/>
</dbReference>
<evidence type="ECO:0000256" key="1">
    <source>
        <dbReference type="SAM" id="MobiDB-lite"/>
    </source>
</evidence>
<organism evidence="2">
    <name type="scientific">Tetraodon nigroviridis</name>
    <name type="common">Spotted green pufferfish</name>
    <name type="synonym">Chelonodon nigroviridis</name>
    <dbReference type="NCBI Taxonomy" id="99883"/>
    <lineage>
        <taxon>Eukaryota</taxon>
        <taxon>Metazoa</taxon>
        <taxon>Chordata</taxon>
        <taxon>Craniata</taxon>
        <taxon>Vertebrata</taxon>
        <taxon>Euteleostomi</taxon>
        <taxon>Actinopterygii</taxon>
        <taxon>Neopterygii</taxon>
        <taxon>Teleostei</taxon>
        <taxon>Neoteleostei</taxon>
        <taxon>Acanthomorphata</taxon>
        <taxon>Eupercaria</taxon>
        <taxon>Tetraodontiformes</taxon>
        <taxon>Tetradontoidea</taxon>
        <taxon>Tetraodontidae</taxon>
        <taxon>Tetraodon</taxon>
    </lineage>
</organism>
<comment type="caution">
    <text evidence="2">The sequence shown here is derived from an EMBL/GenBank/DDBJ whole genome shotgun (WGS) entry which is preliminary data.</text>
</comment>
<feature type="compositionally biased region" description="Pro residues" evidence="1">
    <location>
        <begin position="144"/>
        <end position="156"/>
    </location>
</feature>
<protein>
    <submittedName>
        <fullName evidence="2">(spotted green pufferfish) hypothetical protein</fullName>
    </submittedName>
</protein>